<dbReference type="EMBL" id="OY660879">
    <property type="protein sequence ID" value="CAJ1075564.1"/>
    <property type="molecule type" value="Genomic_DNA"/>
</dbReference>
<proteinExistence type="predicted"/>
<sequence>MFCSCSDTGAQKREKVPKVASKPNQSVTGIKKQTFKENEMPPLIGRGALVSPAKSSNRYR</sequence>
<dbReference type="AlphaFoldDB" id="A0AAV1GSL3"/>
<dbReference type="Proteomes" id="UP001178508">
    <property type="component" value="Chromosome 16"/>
</dbReference>
<evidence type="ECO:0000256" key="1">
    <source>
        <dbReference type="SAM" id="MobiDB-lite"/>
    </source>
</evidence>
<evidence type="ECO:0000313" key="2">
    <source>
        <dbReference type="EMBL" id="CAJ1075564.1"/>
    </source>
</evidence>
<accession>A0AAV1GSL3</accession>
<feature type="region of interest" description="Disordered" evidence="1">
    <location>
        <begin position="1"/>
        <end position="60"/>
    </location>
</feature>
<gene>
    <name evidence="2" type="ORF">XNOV1_A023654</name>
</gene>
<protein>
    <submittedName>
        <fullName evidence="2">Unnamed protein product</fullName>
    </submittedName>
</protein>
<reference evidence="2" key="1">
    <citation type="submission" date="2023-08" db="EMBL/GenBank/DDBJ databases">
        <authorList>
            <person name="Alioto T."/>
            <person name="Alioto T."/>
            <person name="Gomez Garrido J."/>
        </authorList>
    </citation>
    <scope>NUCLEOTIDE SEQUENCE</scope>
</reference>
<name>A0AAV1GSL3_XYRNO</name>
<organism evidence="2 3">
    <name type="scientific">Xyrichtys novacula</name>
    <name type="common">Pearly razorfish</name>
    <name type="synonym">Hemipteronotus novacula</name>
    <dbReference type="NCBI Taxonomy" id="13765"/>
    <lineage>
        <taxon>Eukaryota</taxon>
        <taxon>Metazoa</taxon>
        <taxon>Chordata</taxon>
        <taxon>Craniata</taxon>
        <taxon>Vertebrata</taxon>
        <taxon>Euteleostomi</taxon>
        <taxon>Actinopterygii</taxon>
        <taxon>Neopterygii</taxon>
        <taxon>Teleostei</taxon>
        <taxon>Neoteleostei</taxon>
        <taxon>Acanthomorphata</taxon>
        <taxon>Eupercaria</taxon>
        <taxon>Labriformes</taxon>
        <taxon>Labridae</taxon>
        <taxon>Xyrichtys</taxon>
    </lineage>
</organism>
<evidence type="ECO:0000313" key="3">
    <source>
        <dbReference type="Proteomes" id="UP001178508"/>
    </source>
</evidence>
<keyword evidence="3" id="KW-1185">Reference proteome</keyword>